<gene>
    <name evidence="5" type="primary">wapA_1</name>
    <name evidence="5" type="ORF">NCTC10207_00433</name>
</gene>
<dbReference type="SUPFAM" id="SSF69304">
    <property type="entry name" value="Tricorn protease N-terminal domain"/>
    <property type="match status" value="1"/>
</dbReference>
<keyword evidence="1" id="KW-0677">Repeat</keyword>
<accession>A0A7Z9A1L8</accession>
<dbReference type="NCBIfam" id="TIGR01643">
    <property type="entry name" value="YD_repeat_2x"/>
    <property type="match status" value="7"/>
</dbReference>
<feature type="region of interest" description="Disordered" evidence="2">
    <location>
        <begin position="118"/>
        <end position="144"/>
    </location>
</feature>
<dbReference type="Gene3D" id="2.180.10.10">
    <property type="entry name" value="RHS repeat-associated core"/>
    <property type="match status" value="3"/>
</dbReference>
<dbReference type="Pfam" id="PF20148">
    <property type="entry name" value="DUF6531"/>
    <property type="match status" value="1"/>
</dbReference>
<dbReference type="Pfam" id="PF25023">
    <property type="entry name" value="TEN_YD-shell"/>
    <property type="match status" value="1"/>
</dbReference>
<evidence type="ECO:0000259" key="4">
    <source>
        <dbReference type="Pfam" id="PF25023"/>
    </source>
</evidence>
<dbReference type="InterPro" id="IPR022385">
    <property type="entry name" value="Rhs_assc_core"/>
</dbReference>
<dbReference type="InterPro" id="IPR006530">
    <property type="entry name" value="YD"/>
</dbReference>
<dbReference type="EMBL" id="LR134479">
    <property type="protein sequence ID" value="VEI22358.1"/>
    <property type="molecule type" value="Genomic_DNA"/>
</dbReference>
<dbReference type="PANTHER" id="PTHR32305:SF15">
    <property type="entry name" value="PROTEIN RHSA-RELATED"/>
    <property type="match status" value="1"/>
</dbReference>
<dbReference type="PANTHER" id="PTHR32305">
    <property type="match status" value="1"/>
</dbReference>
<dbReference type="Proteomes" id="UP000282386">
    <property type="component" value="Chromosome"/>
</dbReference>
<dbReference type="InterPro" id="IPR056823">
    <property type="entry name" value="TEN-like_YD-shell"/>
</dbReference>
<dbReference type="Pfam" id="PF05593">
    <property type="entry name" value="RHS_repeat"/>
    <property type="match status" value="4"/>
</dbReference>
<dbReference type="InterPro" id="IPR050708">
    <property type="entry name" value="T6SS_VgrG/RHS"/>
</dbReference>
<feature type="compositionally biased region" description="Polar residues" evidence="2">
    <location>
        <begin position="2075"/>
        <end position="2087"/>
    </location>
</feature>
<evidence type="ECO:0000256" key="1">
    <source>
        <dbReference type="ARBA" id="ARBA00022737"/>
    </source>
</evidence>
<reference evidence="5 6" key="1">
    <citation type="submission" date="2018-12" db="EMBL/GenBank/DDBJ databases">
        <authorList>
            <consortium name="Pathogen Informatics"/>
        </authorList>
    </citation>
    <scope>NUCLEOTIDE SEQUENCE [LARGE SCALE GENOMIC DNA]</scope>
    <source>
        <strain evidence="5 6">NCTC10207</strain>
    </source>
</reference>
<dbReference type="InterPro" id="IPR045351">
    <property type="entry name" value="DUF6531"/>
</dbReference>
<feature type="domain" description="DUF6531" evidence="3">
    <location>
        <begin position="339"/>
        <end position="418"/>
    </location>
</feature>
<dbReference type="InterPro" id="IPR031325">
    <property type="entry name" value="RHS_repeat"/>
</dbReference>
<feature type="region of interest" description="Disordered" evidence="2">
    <location>
        <begin position="2319"/>
        <end position="2347"/>
    </location>
</feature>
<evidence type="ECO:0000313" key="5">
    <source>
        <dbReference type="EMBL" id="VEI22358.1"/>
    </source>
</evidence>
<dbReference type="NCBIfam" id="TIGR03696">
    <property type="entry name" value="Rhs_assc_core"/>
    <property type="match status" value="1"/>
</dbReference>
<evidence type="ECO:0000256" key="2">
    <source>
        <dbReference type="SAM" id="MobiDB-lite"/>
    </source>
</evidence>
<evidence type="ECO:0000259" key="3">
    <source>
        <dbReference type="Pfam" id="PF20148"/>
    </source>
</evidence>
<sequence length="2425" mass="261868">MHANTDPVKFNFAEAEKLEAAFRVCKTTLENQMRERNKVTEYAKEQLEGPYGSLFSRNADSLIEMGSELIESLRNAEDNMKKYIAAAHEEVRIRDAAAEWDSMKHSLEIIRHNYRMNDNKPVKPEHRHLKATDTMPPQPEPQPRPHYEVYNSTSLGKYNEKVSQIRTNLKGDKGPEAESFVTYKANADDINMSDLAHGKVSGIPEHLIKYYNVIKGMSPRVEQDYNAMKSSYETFKSSTDWGKLDATDLIAAVYVWSQDNLVEAFRAGKIGEELWKAGSQGELSKTNPNLSDPRVLHSVESSVFVNDKDLKKLPTKHMLPYVPSAGVLGAYPSSGFRNDPVNIATGNFIEYELDLAFDNTAATALSLERMYNSFTVAHPKILPSGIFGPGWCSTLDTRLNFTSESAQWYTKDGRILHFSRSGDGYDRTPQEPWWLTKVLPNDELYEWITQMRLQAVEQVHDCKAELAQNTYEETGFSQVREELASTPHYWIIEDNKHARHVYNSAGAWVGTADGHLSDAMVPVYATAIIEPEGGSQRVITDLVHPVAHRAIHLDYELDSAGGLRPTQAYAYNTAGESVGAPQAAVGYRYAPEGENAAGHLCAVEKMNGTRTYTHTPEHLIHEVTDVNGHVEVANTYDGNGRVIRQHTEYDDDISYNYTSEGVTTVAQAETGLKVNIFYSDPKGRLIGVMDGNGKRYSIRYGTGDNRISITDRDGSITNRSFDRCDRLVRERTPEGTDYTYSWDEYNRITGVSVCDARDTLNLGTPINTLYEYADSVNPNPSAVIAGNGAKTQLIWDEHGRLMETIDPTSVRTVMTYDIHGDLKTMTDGVGNTTTLVRDGAGRVTQVIDPLGRSLRIQYNAAGMISSFEEATGARWSFAYQEAPETSQVPALLRAAQRFAALENTDITGDQERGNLPHTVTDPHGNVTTLTYNRAREITSVTDPLGRTTQNIYNQSGNLAQVIEASGATWTYEYDGIRQLIAAIDPLGGVTRYTYNPVGNRTSETDPTGVKIKQDIDRKHGLERTTSAYGTSFKQVDVFGRVVAQKTGVTVGSSEKPDAEEFITYDHAGNPVEIVDARGGLTRIVRDLAGRPVRVVSPAGRVQTYEYDAAGRLVQYAMGLDEPTVSSAELQQEFEPTQWAVTRLVYDAASQVVKRILPDGSTEHIDYDAAGRVIKVTKGARSARYEYDLGGRLVGLRDNTYGYRRFTYDAAGQLIQTVDGLGNRTHMKYDAAGNISQVMDSTGQVTRYEYDALNRLTRTINAAGTAYEYGYDAAGRLIRAFDGVHERTYEYDYKRGGELRYAFCDGVRIAQYGSENRGRIVWVRDYATAQALDTSAPAEAYVEHRYEYDSAGQLIKRSRSAVIDPQALNEEPKISELTDVESQVQALNAFVSTGAYTLTYAYDADGNRTSTVTPYGTSQVVYDGAGHVVSRETRSIGESEPIVSTYSYDVMGQLVRVQVGDIVSTWQFDASGRVAEYGKSLAAENGSNAVSSTKNQGLTVPTERTQITRDAEGRVVGVQTGESLVMYSYDAAGQLVGAREGNHEYEWAFDNGLMMTEKLYRLDDLEDAEPQERTLLSERSFEYNVLNQLVQTETLEYAAAIAPEFVGLHREVINRLTTTYEYDAAGYRVREHTASNQGIRTSREYEWGVWGGLSSVTTTSNSDAFHTEVLGVRGVASRVRLVTDAAGELAQITGADRASVPVLWDSLSDTPQVLGVGAVPAPENDGGFSQVGVPQGFNPWGVPDLSGMAHMPGFGSSDPLNQVLPAGVSFTGAGSVRVAGLDVMGARTFDGASKRFLSTDPLAPVTGSPWFADAYSFVGSNPMNMVDPWGTTEVSVELAKDTSFNGWLSRNRQEVSHVLIAVGVVAAVISIPIPGLSAAIVAGVVSGGTISAGITLNSDASLKSDGYVDTGDVALSAVVGGVSGGFTAAASYGVAYGVETWVVPKVVQGASKVRGTFAPSTASVVQPSERIVAAETKFIPQGSKLINSSNTATRAATVESKLTSASPTAVAWENVPVVAAGSKGVTTSVSSGIPTRTVTVSASQGKAVPLVATGSKSASSVRPVGPAQVGKVPPASTVSVSSRGTQTAGAKGASDAAKVDKSMSVAKDPSKLDRLKAVGANAAVNGITGAAVNGVSYTGQSMIGLTPEPFNTGELFNQMGTGATGNILGGSAKPAAGSIGNYLGFRPGGFRQNSLEAGLAGGMSVANGELWAGLSGNPTSGGDKVYNFLSGGTLSQVGNFGPKNHKLEDVKVGSLGQPLKAPGYLGSYRQMGLEHPALLTSRSGRKPLFVNSTTNAGLVAVSDGAKKYWVDRLLNFEGAPAHPVPSPDSAGETAGFGAPDSGAQAREPGGVQVPEYIQELEDIQVPEDSYGSENVQEPEYVYPVEGVYIPAGAQPKEGLTQGQNLDEGVVEGLSQDDLNTEFVGGE</sequence>
<protein>
    <submittedName>
        <fullName evidence="5">Cell wall-associated polypeptide CWBP200</fullName>
    </submittedName>
</protein>
<organism evidence="5 6">
    <name type="scientific">Rothia aeria</name>
    <dbReference type="NCBI Taxonomy" id="172042"/>
    <lineage>
        <taxon>Bacteria</taxon>
        <taxon>Bacillati</taxon>
        <taxon>Actinomycetota</taxon>
        <taxon>Actinomycetes</taxon>
        <taxon>Micrococcales</taxon>
        <taxon>Micrococcaceae</taxon>
        <taxon>Rothia</taxon>
    </lineage>
</organism>
<feature type="region of interest" description="Disordered" evidence="2">
    <location>
        <begin position="2056"/>
        <end position="2104"/>
    </location>
</feature>
<proteinExistence type="predicted"/>
<evidence type="ECO:0000313" key="6">
    <source>
        <dbReference type="Proteomes" id="UP000282386"/>
    </source>
</evidence>
<name>A0A7Z9A1L8_9MICC</name>
<feature type="domain" description="Teneurin-like YD-shell" evidence="4">
    <location>
        <begin position="1143"/>
        <end position="1350"/>
    </location>
</feature>